<dbReference type="RefSeq" id="WP_055562736.1">
    <property type="nucleotide sequence ID" value="NZ_FZNS01000017.1"/>
</dbReference>
<evidence type="ECO:0000313" key="1">
    <source>
        <dbReference type="EMBL" id="SNS01922.1"/>
    </source>
</evidence>
<dbReference type="Proteomes" id="UP000198310">
    <property type="component" value="Unassembled WGS sequence"/>
</dbReference>
<reference evidence="2" key="1">
    <citation type="submission" date="2017-06" db="EMBL/GenBank/DDBJ databases">
        <authorList>
            <person name="Varghese N."/>
            <person name="Submissions S."/>
        </authorList>
    </citation>
    <scope>NUCLEOTIDE SEQUENCE [LARGE SCALE GENOMIC DNA]</scope>
    <source>
        <strain evidence="2">DSM 28041</strain>
    </source>
</reference>
<sequence length="146" mass="16740">MPPTSEQLLLLLKQQDTSKSWEYPAGFQYSQEIARFQKFVEALEKATNLIFAVETGQQIQDASFHSQIRSPSYDQLSVVRFSNFGSMAAVAEEDVTAPELLEILLELLPLHGYVHIPKIVYSLPYTGTQVGIDPIITWWDRFFEWL</sequence>
<dbReference type="AlphaFoldDB" id="A0A239B2X4"/>
<name>A0A239B2X4_9BACT</name>
<evidence type="ECO:0000313" key="2">
    <source>
        <dbReference type="Proteomes" id="UP000198310"/>
    </source>
</evidence>
<proteinExistence type="predicted"/>
<organism evidence="1 2">
    <name type="scientific">Hymenobacter mucosus</name>
    <dbReference type="NCBI Taxonomy" id="1411120"/>
    <lineage>
        <taxon>Bacteria</taxon>
        <taxon>Pseudomonadati</taxon>
        <taxon>Bacteroidota</taxon>
        <taxon>Cytophagia</taxon>
        <taxon>Cytophagales</taxon>
        <taxon>Hymenobacteraceae</taxon>
        <taxon>Hymenobacter</taxon>
    </lineage>
</organism>
<accession>A0A239B2X4</accession>
<gene>
    <name evidence="1" type="ORF">SAMN06269173_11745</name>
</gene>
<keyword evidence="2" id="KW-1185">Reference proteome</keyword>
<dbReference type="EMBL" id="FZNS01000017">
    <property type="protein sequence ID" value="SNS01922.1"/>
    <property type="molecule type" value="Genomic_DNA"/>
</dbReference>
<protein>
    <submittedName>
        <fullName evidence="1">Uncharacterized protein</fullName>
    </submittedName>
</protein>